<dbReference type="Pfam" id="PF02311">
    <property type="entry name" value="AraC_binding"/>
    <property type="match status" value="1"/>
</dbReference>
<dbReference type="InterPro" id="IPR003313">
    <property type="entry name" value="AraC-bd"/>
</dbReference>
<dbReference type="PANTHER" id="PTHR43280">
    <property type="entry name" value="ARAC-FAMILY TRANSCRIPTIONAL REGULATOR"/>
    <property type="match status" value="1"/>
</dbReference>
<dbReference type="GO" id="GO:0003700">
    <property type="term" value="F:DNA-binding transcription factor activity"/>
    <property type="evidence" value="ECO:0007669"/>
    <property type="project" value="InterPro"/>
</dbReference>
<evidence type="ECO:0000256" key="2">
    <source>
        <dbReference type="ARBA" id="ARBA00023125"/>
    </source>
</evidence>
<dbReference type="SMART" id="SM00342">
    <property type="entry name" value="HTH_ARAC"/>
    <property type="match status" value="1"/>
</dbReference>
<dbReference type="CDD" id="cd06986">
    <property type="entry name" value="cupin_MmsR-like_N"/>
    <property type="match status" value="1"/>
</dbReference>
<dbReference type="SUPFAM" id="SSF46689">
    <property type="entry name" value="Homeodomain-like"/>
    <property type="match status" value="2"/>
</dbReference>
<accession>A0A930GYV1</accession>
<dbReference type="InterPro" id="IPR018060">
    <property type="entry name" value="HTH_AraC"/>
</dbReference>
<dbReference type="SUPFAM" id="SSF51215">
    <property type="entry name" value="Regulatory protein AraC"/>
    <property type="match status" value="1"/>
</dbReference>
<proteinExistence type="predicted"/>
<dbReference type="InterPro" id="IPR037923">
    <property type="entry name" value="HTH-like"/>
</dbReference>
<evidence type="ECO:0000256" key="3">
    <source>
        <dbReference type="ARBA" id="ARBA00023163"/>
    </source>
</evidence>
<evidence type="ECO:0000256" key="1">
    <source>
        <dbReference type="ARBA" id="ARBA00023015"/>
    </source>
</evidence>
<evidence type="ECO:0000313" key="6">
    <source>
        <dbReference type="Proteomes" id="UP000709351"/>
    </source>
</evidence>
<feature type="domain" description="HTH araC/xylS-type" evidence="4">
    <location>
        <begin position="195"/>
        <end position="293"/>
    </location>
</feature>
<name>A0A930GYV1_9FIRM</name>
<dbReference type="AlphaFoldDB" id="A0A930GYV1"/>
<gene>
    <name evidence="5" type="ORF">HXM93_01065</name>
</gene>
<dbReference type="Gene3D" id="1.10.10.60">
    <property type="entry name" value="Homeodomain-like"/>
    <property type="match status" value="2"/>
</dbReference>
<dbReference type="Proteomes" id="UP000709351">
    <property type="component" value="Unassembled WGS sequence"/>
</dbReference>
<dbReference type="RefSeq" id="WP_009534767.1">
    <property type="nucleotide sequence ID" value="NZ_CAUTPN010000040.1"/>
</dbReference>
<dbReference type="EMBL" id="JABZRD010000038">
    <property type="protein sequence ID" value="MBF1283113.1"/>
    <property type="molecule type" value="Genomic_DNA"/>
</dbReference>
<comment type="caution">
    <text evidence="5">The sequence shown here is derived from an EMBL/GenBank/DDBJ whole genome shotgun (WGS) entry which is preliminary data.</text>
</comment>
<dbReference type="InterPro" id="IPR018062">
    <property type="entry name" value="HTH_AraC-typ_CS"/>
</dbReference>
<reference evidence="5" key="1">
    <citation type="submission" date="2020-04" db="EMBL/GenBank/DDBJ databases">
        <title>Deep metagenomics examines the oral microbiome during advanced dental caries in children, revealing novel taxa and co-occurrences with host molecules.</title>
        <authorList>
            <person name="Baker J.L."/>
            <person name="Morton J.T."/>
            <person name="Dinis M."/>
            <person name="Alvarez R."/>
            <person name="Tran N.C."/>
            <person name="Knight R."/>
            <person name="Edlund A."/>
        </authorList>
    </citation>
    <scope>NUCLEOTIDE SEQUENCE</scope>
    <source>
        <strain evidence="5">JCVI_24_bin.2</strain>
    </source>
</reference>
<organism evidence="5 6">
    <name type="scientific">Oribacterium parvum</name>
    <dbReference type="NCBI Taxonomy" id="1501329"/>
    <lineage>
        <taxon>Bacteria</taxon>
        <taxon>Bacillati</taxon>
        <taxon>Bacillota</taxon>
        <taxon>Clostridia</taxon>
        <taxon>Lachnospirales</taxon>
        <taxon>Lachnospiraceae</taxon>
        <taxon>Oribacterium</taxon>
    </lineage>
</organism>
<dbReference type="GO" id="GO:0043565">
    <property type="term" value="F:sequence-specific DNA binding"/>
    <property type="evidence" value="ECO:0007669"/>
    <property type="project" value="InterPro"/>
</dbReference>
<dbReference type="Pfam" id="PF12833">
    <property type="entry name" value="HTH_18"/>
    <property type="match status" value="1"/>
</dbReference>
<dbReference type="PANTHER" id="PTHR43280:SF30">
    <property type="entry name" value="MMSAB OPERON REGULATORY PROTEIN"/>
    <property type="match status" value="1"/>
</dbReference>
<dbReference type="PROSITE" id="PS01124">
    <property type="entry name" value="HTH_ARAC_FAMILY_2"/>
    <property type="match status" value="1"/>
</dbReference>
<sequence length="312" mass="36402">MRKTRENSLSGDVPFLEGEKQYINFQDAECKASDLQLMYCGKERCHPGHKYGPNKRDVYLIHIVYSGSGTLCVNGELYQLSAGNAFLLYPHTLAWYEADLKDPWSYFWLACRGIDADSFLSDAGFSPAKPVRIVHNVQDLLQYINKILDKKEFSLEHQISRVAYLHLFFANLIRDKESDEVKGLKQTKKLRSLSHDVREYIDEHYGEDLSIQFLAEKMGVHRAHLFNSFKMDTGYSPKEYLLYVRMQNAKSMLRRTKRSVAEVAFQVGYHDPLSFSKIFRKKIGMSPLQYRSMKEELLYNRETGEYLKHLYS</sequence>
<keyword evidence="1" id="KW-0805">Transcription regulation</keyword>
<dbReference type="InterPro" id="IPR009057">
    <property type="entry name" value="Homeodomain-like_sf"/>
</dbReference>
<keyword evidence="3" id="KW-0804">Transcription</keyword>
<protein>
    <submittedName>
        <fullName evidence="5">AraC family transcriptional regulator</fullName>
    </submittedName>
</protein>
<evidence type="ECO:0000259" key="4">
    <source>
        <dbReference type="PROSITE" id="PS01124"/>
    </source>
</evidence>
<keyword evidence="2" id="KW-0238">DNA-binding</keyword>
<dbReference type="InterPro" id="IPR020449">
    <property type="entry name" value="Tscrpt_reg_AraC-type_HTH"/>
</dbReference>
<dbReference type="PROSITE" id="PS00041">
    <property type="entry name" value="HTH_ARAC_FAMILY_1"/>
    <property type="match status" value="1"/>
</dbReference>
<evidence type="ECO:0000313" key="5">
    <source>
        <dbReference type="EMBL" id="MBF1283113.1"/>
    </source>
</evidence>
<dbReference type="PRINTS" id="PR00032">
    <property type="entry name" value="HTHARAC"/>
</dbReference>